<evidence type="ECO:0000256" key="3">
    <source>
        <dbReference type="SAM" id="MobiDB-lite"/>
    </source>
</evidence>
<organism evidence="5 6">
    <name type="scientific">Aduncisulcus paluster</name>
    <dbReference type="NCBI Taxonomy" id="2918883"/>
    <lineage>
        <taxon>Eukaryota</taxon>
        <taxon>Metamonada</taxon>
        <taxon>Carpediemonas-like organisms</taxon>
        <taxon>Aduncisulcus</taxon>
    </lineage>
</organism>
<evidence type="ECO:0000259" key="4">
    <source>
        <dbReference type="PROSITE" id="PS51017"/>
    </source>
</evidence>
<evidence type="ECO:0000256" key="2">
    <source>
        <dbReference type="ARBA" id="ARBA00023242"/>
    </source>
</evidence>
<dbReference type="Pfam" id="PF06203">
    <property type="entry name" value="CCT"/>
    <property type="match status" value="1"/>
</dbReference>
<feature type="domain" description="CCT" evidence="4">
    <location>
        <begin position="95"/>
        <end position="138"/>
    </location>
</feature>
<feature type="compositionally biased region" description="Acidic residues" evidence="3">
    <location>
        <begin position="177"/>
        <end position="190"/>
    </location>
</feature>
<dbReference type="PROSITE" id="PS51017">
    <property type="entry name" value="CCT"/>
    <property type="match status" value="1"/>
</dbReference>
<dbReference type="Proteomes" id="UP001057375">
    <property type="component" value="Unassembled WGS sequence"/>
</dbReference>
<feature type="region of interest" description="Disordered" evidence="3">
    <location>
        <begin position="221"/>
        <end position="273"/>
    </location>
</feature>
<accession>A0ABQ5K4Z5</accession>
<dbReference type="InterPro" id="IPR010402">
    <property type="entry name" value="CCT_domain"/>
</dbReference>
<comment type="caution">
    <text evidence="5">The sequence shown here is derived from an EMBL/GenBank/DDBJ whole genome shotgun (WGS) entry which is preliminary data.</text>
</comment>
<evidence type="ECO:0000313" key="6">
    <source>
        <dbReference type="Proteomes" id="UP001057375"/>
    </source>
</evidence>
<feature type="compositionally biased region" description="Low complexity" evidence="3">
    <location>
        <begin position="257"/>
        <end position="267"/>
    </location>
</feature>
<proteinExistence type="predicted"/>
<sequence length="273" mass="31557">MSELGLLESKRQLLDNLSKMLQYDPSFGDEVQSVLDKCLGKRTCPRSVDVSVFSNIYFHPRGDGRKSFIFDPSTTPIVRHSFLTKKIGKYDPPSRASLLEEFRIFRRQRRVKKDKIRYKSRKAMADSRKREKGRFVTSKRAKELEYQNNQQHLRDIKEVLEEQATAHALLNQSPPSESEEDIEDKEEEEKQIDFFQPDQTLFVNPTDADKTKELPELPELPIVIQDDHHAPSRPPIVELPDQVESSEDDSHSIQEPLLSESSEGEGLATKFQF</sequence>
<feature type="region of interest" description="Disordered" evidence="3">
    <location>
        <begin position="167"/>
        <end position="205"/>
    </location>
</feature>
<comment type="subcellular location">
    <subcellularLocation>
        <location evidence="1">Nucleus</location>
    </subcellularLocation>
</comment>
<name>A0ABQ5K4Z5_9EUKA</name>
<evidence type="ECO:0000256" key="1">
    <source>
        <dbReference type="ARBA" id="ARBA00004123"/>
    </source>
</evidence>
<protein>
    <recommendedName>
        <fullName evidence="4">CCT domain-containing protein</fullName>
    </recommendedName>
</protein>
<keyword evidence="2" id="KW-0539">Nucleus</keyword>
<dbReference type="EMBL" id="BQXS01012761">
    <property type="protein sequence ID" value="GKT27669.1"/>
    <property type="molecule type" value="Genomic_DNA"/>
</dbReference>
<gene>
    <name evidence="5" type="ORF">ADUPG1_013958</name>
</gene>
<reference evidence="5" key="1">
    <citation type="submission" date="2022-03" db="EMBL/GenBank/DDBJ databases">
        <title>Draft genome sequence of Aduncisulcus paluster, a free-living microaerophilic Fornicata.</title>
        <authorList>
            <person name="Yuyama I."/>
            <person name="Kume K."/>
            <person name="Tamura T."/>
            <person name="Inagaki Y."/>
            <person name="Hashimoto T."/>
        </authorList>
    </citation>
    <scope>NUCLEOTIDE SEQUENCE</scope>
    <source>
        <strain evidence="5">NY0171</strain>
    </source>
</reference>
<evidence type="ECO:0000313" key="5">
    <source>
        <dbReference type="EMBL" id="GKT27669.1"/>
    </source>
</evidence>
<keyword evidence="6" id="KW-1185">Reference proteome</keyword>